<evidence type="ECO:0000256" key="1">
    <source>
        <dbReference type="SAM" id="MobiDB-lite"/>
    </source>
</evidence>
<reference evidence="2 3" key="1">
    <citation type="journal article" date="2016" name="Nat. Commun.">
        <title>Thousands of microbial genomes shed light on interconnected biogeochemical processes in an aquifer system.</title>
        <authorList>
            <person name="Anantharaman K."/>
            <person name="Brown C.T."/>
            <person name="Hug L.A."/>
            <person name="Sharon I."/>
            <person name="Castelle C.J."/>
            <person name="Probst A.J."/>
            <person name="Thomas B.C."/>
            <person name="Singh A."/>
            <person name="Wilkins M.J."/>
            <person name="Karaoz U."/>
            <person name="Brodie E.L."/>
            <person name="Williams K.H."/>
            <person name="Hubbard S.S."/>
            <person name="Banfield J.F."/>
        </authorList>
    </citation>
    <scope>NUCLEOTIDE SEQUENCE [LARGE SCALE GENOMIC DNA]</scope>
</reference>
<name>A0A1F7XA48_9BACT</name>
<evidence type="ECO:0000313" key="2">
    <source>
        <dbReference type="EMBL" id="OGM11843.1"/>
    </source>
</evidence>
<organism evidence="2 3">
    <name type="scientific">Candidatus Woesebacteria bacterium RBG_16_39_8b</name>
    <dbReference type="NCBI Taxonomy" id="1802482"/>
    <lineage>
        <taxon>Bacteria</taxon>
        <taxon>Candidatus Woeseibacteriota</taxon>
    </lineage>
</organism>
<feature type="region of interest" description="Disordered" evidence="1">
    <location>
        <begin position="84"/>
        <end position="131"/>
    </location>
</feature>
<dbReference type="Proteomes" id="UP000179013">
    <property type="component" value="Unassembled WGS sequence"/>
</dbReference>
<dbReference type="EMBL" id="MGFU01000050">
    <property type="protein sequence ID" value="OGM11843.1"/>
    <property type="molecule type" value="Genomic_DNA"/>
</dbReference>
<feature type="compositionally biased region" description="Basic and acidic residues" evidence="1">
    <location>
        <begin position="84"/>
        <end position="96"/>
    </location>
</feature>
<gene>
    <name evidence="2" type="ORF">A2V80_03770</name>
</gene>
<feature type="compositionally biased region" description="Basic and acidic residues" evidence="1">
    <location>
        <begin position="111"/>
        <end position="131"/>
    </location>
</feature>
<comment type="caution">
    <text evidence="2">The sequence shown here is derived from an EMBL/GenBank/DDBJ whole genome shotgun (WGS) entry which is preliminary data.</text>
</comment>
<evidence type="ECO:0000313" key="3">
    <source>
        <dbReference type="Proteomes" id="UP000179013"/>
    </source>
</evidence>
<proteinExistence type="predicted"/>
<accession>A0A1F7XA48</accession>
<protein>
    <submittedName>
        <fullName evidence="2">Uncharacterized protein</fullName>
    </submittedName>
</protein>
<dbReference type="AlphaFoldDB" id="A0A1F7XA48"/>
<sequence>MSEQDLNIPDKEIELKESQLSLAQRDLYSKFLHDIRFPEGIKPEKPVRINNVEKLSALRVVEGMTDDEVREKLAEREKLKVEKDRILKESPKDEQHPWWTTVGDDPELSDEEKTQRRLIIEEQKRDNSSDI</sequence>